<feature type="transmembrane region" description="Helical" evidence="1">
    <location>
        <begin position="86"/>
        <end position="111"/>
    </location>
</feature>
<keyword evidence="3" id="KW-1185">Reference proteome</keyword>
<feature type="transmembrane region" description="Helical" evidence="1">
    <location>
        <begin position="117"/>
        <end position="145"/>
    </location>
</feature>
<name>A0A1T5KAL7_9MICO</name>
<evidence type="ECO:0008006" key="4">
    <source>
        <dbReference type="Google" id="ProtNLM"/>
    </source>
</evidence>
<keyword evidence="1" id="KW-1133">Transmembrane helix</keyword>
<proteinExistence type="predicted"/>
<sequence>MSRTRRLVVPLRALLVATFAALVVTQVAVLPAAFARMAGESPDLAPLRWPLLALAVVGLACVEAVVVCTWRLLTMVRDDRIFSDHALVWVNGIVAAVAGAWLLVLGAFVLLVATEGLAGLAALLLGVLLVGAAVGLLMVVLRALLRQATDLRTDLDGVI</sequence>
<evidence type="ECO:0000256" key="1">
    <source>
        <dbReference type="SAM" id="Phobius"/>
    </source>
</evidence>
<feature type="transmembrane region" description="Helical" evidence="1">
    <location>
        <begin position="51"/>
        <end position="74"/>
    </location>
</feature>
<dbReference type="Pfam" id="PF11188">
    <property type="entry name" value="DUF2975"/>
    <property type="match status" value="1"/>
</dbReference>
<dbReference type="RefSeq" id="WP_079573950.1">
    <property type="nucleotide sequence ID" value="NZ_FUZQ01000003.1"/>
</dbReference>
<organism evidence="2 3">
    <name type="scientific">Krasilnikoviella flava</name>
    <dbReference type="NCBI Taxonomy" id="526729"/>
    <lineage>
        <taxon>Bacteria</taxon>
        <taxon>Bacillati</taxon>
        <taxon>Actinomycetota</taxon>
        <taxon>Actinomycetes</taxon>
        <taxon>Micrococcales</taxon>
        <taxon>Promicromonosporaceae</taxon>
        <taxon>Krasilnikoviella</taxon>
    </lineage>
</organism>
<evidence type="ECO:0000313" key="2">
    <source>
        <dbReference type="EMBL" id="SKC60539.1"/>
    </source>
</evidence>
<gene>
    <name evidence="2" type="ORF">SAMN04324258_1981</name>
</gene>
<accession>A0A1T5KAL7</accession>
<dbReference type="STRING" id="526729.SAMN04324258_1981"/>
<protein>
    <recommendedName>
        <fullName evidence="4">DUF2975 domain-containing protein</fullName>
    </recommendedName>
</protein>
<dbReference type="InterPro" id="IPR021354">
    <property type="entry name" value="DUF2975"/>
</dbReference>
<dbReference type="Proteomes" id="UP000189777">
    <property type="component" value="Unassembled WGS sequence"/>
</dbReference>
<dbReference type="EMBL" id="FUZQ01000003">
    <property type="protein sequence ID" value="SKC60539.1"/>
    <property type="molecule type" value="Genomic_DNA"/>
</dbReference>
<keyword evidence="1" id="KW-0472">Membrane</keyword>
<keyword evidence="1" id="KW-0812">Transmembrane</keyword>
<evidence type="ECO:0000313" key="3">
    <source>
        <dbReference type="Proteomes" id="UP000189777"/>
    </source>
</evidence>
<dbReference type="AlphaFoldDB" id="A0A1T5KAL7"/>
<reference evidence="2 3" key="1">
    <citation type="submission" date="2017-02" db="EMBL/GenBank/DDBJ databases">
        <authorList>
            <person name="Peterson S.W."/>
        </authorList>
    </citation>
    <scope>NUCLEOTIDE SEQUENCE [LARGE SCALE GENOMIC DNA]</scope>
    <source>
        <strain evidence="2 3">DSM 21481</strain>
    </source>
</reference>